<keyword evidence="15" id="KW-1185">Reference proteome</keyword>
<feature type="transmembrane region" description="Helical" evidence="13">
    <location>
        <begin position="132"/>
        <end position="150"/>
    </location>
</feature>
<comment type="function">
    <text evidence="1">Multidrug efflux pump.</text>
</comment>
<dbReference type="CDD" id="cd13138">
    <property type="entry name" value="MATE_yoeA_like"/>
    <property type="match status" value="1"/>
</dbReference>
<feature type="transmembrane region" description="Helical" evidence="13">
    <location>
        <begin position="236"/>
        <end position="260"/>
    </location>
</feature>
<dbReference type="EMBL" id="JBHRZV010000053">
    <property type="protein sequence ID" value="MFC3929097.1"/>
    <property type="molecule type" value="Genomic_DNA"/>
</dbReference>
<dbReference type="Proteomes" id="UP001595807">
    <property type="component" value="Unassembled WGS sequence"/>
</dbReference>
<evidence type="ECO:0000256" key="4">
    <source>
        <dbReference type="ARBA" id="ARBA00020268"/>
    </source>
</evidence>
<dbReference type="PANTHER" id="PTHR43298">
    <property type="entry name" value="MULTIDRUG RESISTANCE PROTEIN NORM-RELATED"/>
    <property type="match status" value="1"/>
</dbReference>
<evidence type="ECO:0000256" key="11">
    <source>
        <dbReference type="ARBA" id="ARBA00023136"/>
    </source>
</evidence>
<dbReference type="Pfam" id="PF01554">
    <property type="entry name" value="MatE"/>
    <property type="match status" value="2"/>
</dbReference>
<comment type="subcellular location">
    <subcellularLocation>
        <location evidence="2">Cell membrane</location>
        <topology evidence="2">Multi-pass membrane protein</topology>
    </subcellularLocation>
</comment>
<evidence type="ECO:0000313" key="15">
    <source>
        <dbReference type="Proteomes" id="UP001595807"/>
    </source>
</evidence>
<feature type="transmembrane region" description="Helical" evidence="13">
    <location>
        <begin position="320"/>
        <end position="343"/>
    </location>
</feature>
<keyword evidence="9 13" id="KW-1133">Transmembrane helix</keyword>
<sequence length="445" mass="48054">MNDLTQGKPLKVILAFTVPLIIGSFFQLAYNFADSMIVGQILGQTAFASVGATGSITFLILGFAQGLTAGLSIVTAQRFGAKDYDGLKRSFVHGLSLSLGVGLVLTVLALTFLHPLLELMQTPAELIDQSQAFLTAIFGGAIFTVLYNYLSNVIRALGDAKTPLYALIFACLVNVFLDFSFILNFHMGVFGAGLATIIAQALSVGLLVLYIHFKLPYFQLKREDLKLNKKDLQRHVSIGFPMGFQASIIAIGSLTLQVALNKLGTDAIAAASIATRTDQLAMLPMMNLGQAISTFTAQNYGAKKYHRILEGLKQSLIVNLAWSVFYAILLITFADFFSALFIANASQNVLNLASTYYVINGICYWVLAILFSLRYFIQGLGKSFAPTLAGFMELVFRAIVAIVGLIYFGFPGVAAASPAAWFGSVGVLVPTAIKLSRKLKNGEKV</sequence>
<reference evidence="15" key="1">
    <citation type="journal article" date="2019" name="Int. J. Syst. Evol. Microbiol.">
        <title>The Global Catalogue of Microorganisms (GCM) 10K type strain sequencing project: providing services to taxonomists for standard genome sequencing and annotation.</title>
        <authorList>
            <consortium name="The Broad Institute Genomics Platform"/>
            <consortium name="The Broad Institute Genome Sequencing Center for Infectious Disease"/>
            <person name="Wu L."/>
            <person name="Ma J."/>
        </authorList>
    </citation>
    <scope>NUCLEOTIDE SEQUENCE [LARGE SCALE GENOMIC DNA]</scope>
    <source>
        <strain evidence="15">CCUG 67170</strain>
    </source>
</reference>
<keyword evidence="8 13" id="KW-0812">Transmembrane</keyword>
<evidence type="ECO:0000256" key="12">
    <source>
        <dbReference type="ARBA" id="ARBA00031636"/>
    </source>
</evidence>
<dbReference type="PANTHER" id="PTHR43298:SF2">
    <property type="entry name" value="FMN_FAD EXPORTER YEEO-RELATED"/>
    <property type="match status" value="1"/>
</dbReference>
<feature type="transmembrane region" description="Helical" evidence="13">
    <location>
        <begin position="189"/>
        <end position="215"/>
    </location>
</feature>
<dbReference type="InterPro" id="IPR050222">
    <property type="entry name" value="MATE_MdtK"/>
</dbReference>
<accession>A0ABV8CYH9</accession>
<evidence type="ECO:0000256" key="6">
    <source>
        <dbReference type="ARBA" id="ARBA00022449"/>
    </source>
</evidence>
<evidence type="ECO:0000256" key="10">
    <source>
        <dbReference type="ARBA" id="ARBA00023065"/>
    </source>
</evidence>
<proteinExistence type="inferred from homology"/>
<organism evidence="14 15">
    <name type="scientific">Streptococcus caprae</name>
    <dbReference type="NCBI Taxonomy" id="1640501"/>
    <lineage>
        <taxon>Bacteria</taxon>
        <taxon>Bacillati</taxon>
        <taxon>Bacillota</taxon>
        <taxon>Bacilli</taxon>
        <taxon>Lactobacillales</taxon>
        <taxon>Streptococcaceae</taxon>
        <taxon>Streptococcus</taxon>
    </lineage>
</organism>
<evidence type="ECO:0000256" key="1">
    <source>
        <dbReference type="ARBA" id="ARBA00003408"/>
    </source>
</evidence>
<evidence type="ECO:0000256" key="5">
    <source>
        <dbReference type="ARBA" id="ARBA00022448"/>
    </source>
</evidence>
<feature type="transmembrane region" description="Helical" evidence="13">
    <location>
        <begin position="355"/>
        <end position="376"/>
    </location>
</feature>
<evidence type="ECO:0000313" key="14">
    <source>
        <dbReference type="EMBL" id="MFC3929097.1"/>
    </source>
</evidence>
<feature type="transmembrane region" description="Helical" evidence="13">
    <location>
        <begin position="45"/>
        <end position="71"/>
    </location>
</feature>
<feature type="transmembrane region" description="Helical" evidence="13">
    <location>
        <begin position="12"/>
        <end position="33"/>
    </location>
</feature>
<feature type="transmembrane region" description="Helical" evidence="13">
    <location>
        <begin position="388"/>
        <end position="410"/>
    </location>
</feature>
<gene>
    <name evidence="14" type="ORF">ACFORF_11105</name>
</gene>
<dbReference type="InterPro" id="IPR002528">
    <property type="entry name" value="MATE_fam"/>
</dbReference>
<protein>
    <recommendedName>
        <fullName evidence="4">Probable multidrug resistance protein NorM</fullName>
    </recommendedName>
    <alternativeName>
        <fullName evidence="12">Multidrug-efflux transporter</fullName>
    </alternativeName>
</protein>
<evidence type="ECO:0000256" key="3">
    <source>
        <dbReference type="ARBA" id="ARBA00010199"/>
    </source>
</evidence>
<dbReference type="PIRSF" id="PIRSF006603">
    <property type="entry name" value="DinF"/>
    <property type="match status" value="1"/>
</dbReference>
<keyword evidence="5" id="KW-0813">Transport</keyword>
<feature type="transmembrane region" description="Helical" evidence="13">
    <location>
        <begin position="162"/>
        <end position="183"/>
    </location>
</feature>
<evidence type="ECO:0000256" key="8">
    <source>
        <dbReference type="ARBA" id="ARBA00022692"/>
    </source>
</evidence>
<keyword evidence="10" id="KW-0406">Ion transport</keyword>
<evidence type="ECO:0000256" key="7">
    <source>
        <dbReference type="ARBA" id="ARBA00022475"/>
    </source>
</evidence>
<name>A0ABV8CYH9_9STRE</name>
<evidence type="ECO:0000256" key="9">
    <source>
        <dbReference type="ARBA" id="ARBA00022989"/>
    </source>
</evidence>
<comment type="similarity">
    <text evidence="3">Belongs to the multi antimicrobial extrusion (MATE) (TC 2.A.66.1) family.</text>
</comment>
<keyword evidence="6" id="KW-0050">Antiport</keyword>
<feature type="transmembrane region" description="Helical" evidence="13">
    <location>
        <begin position="280"/>
        <end position="300"/>
    </location>
</feature>
<comment type="caution">
    <text evidence="14">The sequence shown here is derived from an EMBL/GenBank/DDBJ whole genome shotgun (WGS) entry which is preliminary data.</text>
</comment>
<dbReference type="NCBIfam" id="TIGR00797">
    <property type="entry name" value="matE"/>
    <property type="match status" value="1"/>
</dbReference>
<evidence type="ECO:0000256" key="2">
    <source>
        <dbReference type="ARBA" id="ARBA00004651"/>
    </source>
</evidence>
<evidence type="ECO:0000256" key="13">
    <source>
        <dbReference type="SAM" id="Phobius"/>
    </source>
</evidence>
<dbReference type="InterPro" id="IPR048279">
    <property type="entry name" value="MdtK-like"/>
</dbReference>
<dbReference type="RefSeq" id="WP_380428212.1">
    <property type="nucleotide sequence ID" value="NZ_JBHRZV010000053.1"/>
</dbReference>
<keyword evidence="7" id="KW-1003">Cell membrane</keyword>
<feature type="transmembrane region" description="Helical" evidence="13">
    <location>
        <begin position="91"/>
        <end position="112"/>
    </location>
</feature>
<keyword evidence="11 13" id="KW-0472">Membrane</keyword>